<evidence type="ECO:0000256" key="1">
    <source>
        <dbReference type="SAM" id="Phobius"/>
    </source>
</evidence>
<accession>A0ABN7WPF4</accession>
<name>A0ABN7WPF4_GIGMA</name>
<keyword evidence="1" id="KW-1133">Transmembrane helix</keyword>
<evidence type="ECO:0000313" key="3">
    <source>
        <dbReference type="Proteomes" id="UP000789901"/>
    </source>
</evidence>
<reference evidence="2 3" key="1">
    <citation type="submission" date="2021-06" db="EMBL/GenBank/DDBJ databases">
        <authorList>
            <person name="Kallberg Y."/>
            <person name="Tangrot J."/>
            <person name="Rosling A."/>
        </authorList>
    </citation>
    <scope>NUCLEOTIDE SEQUENCE [LARGE SCALE GENOMIC DNA]</scope>
    <source>
        <strain evidence="2 3">120-4 pot B 10/14</strain>
    </source>
</reference>
<keyword evidence="3" id="KW-1185">Reference proteome</keyword>
<keyword evidence="1" id="KW-0472">Membrane</keyword>
<organism evidence="2 3">
    <name type="scientific">Gigaspora margarita</name>
    <dbReference type="NCBI Taxonomy" id="4874"/>
    <lineage>
        <taxon>Eukaryota</taxon>
        <taxon>Fungi</taxon>
        <taxon>Fungi incertae sedis</taxon>
        <taxon>Mucoromycota</taxon>
        <taxon>Glomeromycotina</taxon>
        <taxon>Glomeromycetes</taxon>
        <taxon>Diversisporales</taxon>
        <taxon>Gigasporaceae</taxon>
        <taxon>Gigaspora</taxon>
    </lineage>
</organism>
<feature type="non-terminal residue" evidence="2">
    <location>
        <position position="1"/>
    </location>
</feature>
<comment type="caution">
    <text evidence="2">The sequence shown here is derived from an EMBL/GenBank/DDBJ whole genome shotgun (WGS) entry which is preliminary data.</text>
</comment>
<protein>
    <submittedName>
        <fullName evidence="2">20939_t:CDS:1</fullName>
    </submittedName>
</protein>
<gene>
    <name evidence="2" type="ORF">GMARGA_LOCUS33519</name>
</gene>
<feature type="transmembrane region" description="Helical" evidence="1">
    <location>
        <begin position="27"/>
        <end position="46"/>
    </location>
</feature>
<evidence type="ECO:0000313" key="2">
    <source>
        <dbReference type="EMBL" id="CAG8837487.1"/>
    </source>
</evidence>
<dbReference type="Proteomes" id="UP000789901">
    <property type="component" value="Unassembled WGS sequence"/>
</dbReference>
<proteinExistence type="predicted"/>
<dbReference type="EMBL" id="CAJVQB010055993">
    <property type="protein sequence ID" value="CAG8837487.1"/>
    <property type="molecule type" value="Genomic_DNA"/>
</dbReference>
<keyword evidence="1" id="KW-0812">Transmembrane</keyword>
<sequence>QSISRYKADNDVEKLQEPPFTIKPGGVYGFVAFYVMEILTIYVGSYHEKKS</sequence>